<name>I4W0G3_9GAMM</name>
<evidence type="ECO:0000256" key="5">
    <source>
        <dbReference type="ARBA" id="ARBA00023136"/>
    </source>
</evidence>
<evidence type="ECO:0000256" key="4">
    <source>
        <dbReference type="ARBA" id="ARBA00022679"/>
    </source>
</evidence>
<evidence type="ECO:0000313" key="8">
    <source>
        <dbReference type="Proteomes" id="UP000004210"/>
    </source>
</evidence>
<dbReference type="InterPro" id="IPR001173">
    <property type="entry name" value="Glyco_trans_2-like"/>
</dbReference>
<dbReference type="PANTHER" id="PTHR43646:SF2">
    <property type="entry name" value="GLYCOSYLTRANSFERASE 2-LIKE DOMAIN-CONTAINING PROTEIN"/>
    <property type="match status" value="1"/>
</dbReference>
<keyword evidence="8" id="KW-1185">Reference proteome</keyword>
<comment type="subcellular location">
    <subcellularLocation>
        <location evidence="1">Cell membrane</location>
    </subcellularLocation>
</comment>
<feature type="domain" description="Glycosyltransferase 2-like" evidence="6">
    <location>
        <begin position="82"/>
        <end position="146"/>
    </location>
</feature>
<gene>
    <name evidence="7" type="ORF">UU9_00515</name>
</gene>
<keyword evidence="2" id="KW-1003">Cell membrane</keyword>
<dbReference type="RefSeq" id="WP_007079746.1">
    <property type="nucleotide sequence ID" value="NZ_AJXU01000003.1"/>
</dbReference>
<sequence>MDATAASDIDRNTAAAGLLRLSVIVPLAPGETAWRGLVDELAAVLPDDAELILVHADASSPLPAPVPPPGPPLFRQLNSAPGRARQQNAGAHTARGRWLWFVHADSRLQPGTLPSLWRFLQRRDDALGFFELAFDRDGPRLAALNACGANLRSHWLKMPFGDQGLLLPAHCFTALGGFDEHVRYGEDHLLVWTARRAGLPIVGVGAALQTSARKYALHGWWRTTSRHLWLTLIQAWPQWRRLRRERR</sequence>
<organism evidence="7 8">
    <name type="scientific">Rhodanobacter fulvus Jip2</name>
    <dbReference type="NCBI Taxonomy" id="1163408"/>
    <lineage>
        <taxon>Bacteria</taxon>
        <taxon>Pseudomonadati</taxon>
        <taxon>Pseudomonadota</taxon>
        <taxon>Gammaproteobacteria</taxon>
        <taxon>Lysobacterales</taxon>
        <taxon>Rhodanobacteraceae</taxon>
        <taxon>Rhodanobacter</taxon>
    </lineage>
</organism>
<dbReference type="Pfam" id="PF00535">
    <property type="entry name" value="Glycos_transf_2"/>
    <property type="match status" value="1"/>
</dbReference>
<proteinExistence type="predicted"/>
<reference evidence="7 8" key="1">
    <citation type="journal article" date="2012" name="J. Bacteriol.">
        <title>Genome sequences for six rhodanobacter strains, isolated from soils and the terrestrial subsurface, with variable denitrification capabilities.</title>
        <authorList>
            <person name="Kostka J.E."/>
            <person name="Green S.J."/>
            <person name="Rishishwar L."/>
            <person name="Prakash O."/>
            <person name="Katz L.S."/>
            <person name="Marino-Ramirez L."/>
            <person name="Jordan I.K."/>
            <person name="Munk C."/>
            <person name="Ivanova N."/>
            <person name="Mikhailova N."/>
            <person name="Watson D.B."/>
            <person name="Brown S.D."/>
            <person name="Palumbo A.V."/>
            <person name="Brooks S.C."/>
        </authorList>
    </citation>
    <scope>NUCLEOTIDE SEQUENCE [LARGE SCALE GENOMIC DNA]</scope>
    <source>
        <strain evidence="8">Jip2T</strain>
    </source>
</reference>
<evidence type="ECO:0000313" key="7">
    <source>
        <dbReference type="EMBL" id="EIL92954.1"/>
    </source>
</evidence>
<dbReference type="GO" id="GO:0016757">
    <property type="term" value="F:glycosyltransferase activity"/>
    <property type="evidence" value="ECO:0007669"/>
    <property type="project" value="UniProtKB-KW"/>
</dbReference>
<evidence type="ECO:0000256" key="2">
    <source>
        <dbReference type="ARBA" id="ARBA00022475"/>
    </source>
</evidence>
<keyword evidence="5" id="KW-0472">Membrane</keyword>
<keyword evidence="4 7" id="KW-0808">Transferase</keyword>
<evidence type="ECO:0000259" key="6">
    <source>
        <dbReference type="Pfam" id="PF00535"/>
    </source>
</evidence>
<keyword evidence="3" id="KW-0328">Glycosyltransferase</keyword>
<accession>I4W0G3</accession>
<dbReference type="AlphaFoldDB" id="I4W0G3"/>
<dbReference type="OrthoDB" id="5291101at2"/>
<dbReference type="PANTHER" id="PTHR43646">
    <property type="entry name" value="GLYCOSYLTRANSFERASE"/>
    <property type="match status" value="1"/>
</dbReference>
<comment type="caution">
    <text evidence="7">The sequence shown here is derived from an EMBL/GenBank/DDBJ whole genome shotgun (WGS) entry which is preliminary data.</text>
</comment>
<evidence type="ECO:0000256" key="1">
    <source>
        <dbReference type="ARBA" id="ARBA00004236"/>
    </source>
</evidence>
<dbReference type="PATRIC" id="fig|1163408.3.peg.110"/>
<dbReference type="EMBL" id="AJXU01000003">
    <property type="protein sequence ID" value="EIL92954.1"/>
    <property type="molecule type" value="Genomic_DNA"/>
</dbReference>
<dbReference type="Gene3D" id="3.90.550.10">
    <property type="entry name" value="Spore Coat Polysaccharide Biosynthesis Protein SpsA, Chain A"/>
    <property type="match status" value="1"/>
</dbReference>
<dbReference type="GO" id="GO:0005886">
    <property type="term" value="C:plasma membrane"/>
    <property type="evidence" value="ECO:0007669"/>
    <property type="project" value="UniProtKB-SubCell"/>
</dbReference>
<dbReference type="Proteomes" id="UP000004210">
    <property type="component" value="Unassembled WGS sequence"/>
</dbReference>
<dbReference type="eggNOG" id="COG1216">
    <property type="taxonomic scope" value="Bacteria"/>
</dbReference>
<dbReference type="SUPFAM" id="SSF53448">
    <property type="entry name" value="Nucleotide-diphospho-sugar transferases"/>
    <property type="match status" value="1"/>
</dbReference>
<evidence type="ECO:0000256" key="3">
    <source>
        <dbReference type="ARBA" id="ARBA00022676"/>
    </source>
</evidence>
<dbReference type="STRING" id="1163408.UU9_00515"/>
<dbReference type="InterPro" id="IPR029044">
    <property type="entry name" value="Nucleotide-diphossugar_trans"/>
</dbReference>
<protein>
    <submittedName>
        <fullName evidence="7">Putative glycosyltransferase</fullName>
    </submittedName>
</protein>